<feature type="coiled-coil region" evidence="10">
    <location>
        <begin position="798"/>
        <end position="836"/>
    </location>
</feature>
<keyword evidence="10" id="KW-0175">Coiled coil</keyword>
<dbReference type="Gene3D" id="2.60.120.200">
    <property type="match status" value="1"/>
</dbReference>
<dbReference type="Proteomes" id="UP001274896">
    <property type="component" value="Unassembled WGS sequence"/>
</dbReference>
<feature type="compositionally biased region" description="Basic and acidic residues" evidence="11">
    <location>
        <begin position="343"/>
        <end position="353"/>
    </location>
</feature>
<feature type="compositionally biased region" description="Basic residues" evidence="11">
    <location>
        <begin position="479"/>
        <end position="491"/>
    </location>
</feature>
<evidence type="ECO:0000256" key="8">
    <source>
        <dbReference type="ARBA" id="ARBA00023242"/>
    </source>
</evidence>
<feature type="compositionally biased region" description="Polar residues" evidence="11">
    <location>
        <begin position="411"/>
        <end position="438"/>
    </location>
</feature>
<keyword evidence="4" id="KW-0805">Transcription regulation</keyword>
<evidence type="ECO:0000256" key="5">
    <source>
        <dbReference type="ARBA" id="ARBA00023157"/>
    </source>
</evidence>
<dbReference type="PROSITE" id="PS51828">
    <property type="entry name" value="PTX_2"/>
    <property type="match status" value="1"/>
</dbReference>
<keyword evidence="8" id="KW-0539">Nucleus</keyword>
<keyword evidence="6" id="KW-0804">Transcription</keyword>
<dbReference type="InterPro" id="IPR023779">
    <property type="entry name" value="Chromodomain_CS"/>
</dbReference>
<dbReference type="PANTHER" id="PTHR46389">
    <property type="entry name" value="POLYCOMB GROUP PROTEIN PC"/>
    <property type="match status" value="1"/>
</dbReference>
<dbReference type="FunFam" id="2.60.120.200:FF:000012">
    <property type="entry name" value="neuronal pentraxin receptor"/>
    <property type="match status" value="1"/>
</dbReference>
<dbReference type="SUPFAM" id="SSF49899">
    <property type="entry name" value="Concanavalin A-like lectins/glucanases"/>
    <property type="match status" value="1"/>
</dbReference>
<evidence type="ECO:0000313" key="16">
    <source>
        <dbReference type="Proteomes" id="UP001274896"/>
    </source>
</evidence>
<evidence type="ECO:0000256" key="1">
    <source>
        <dbReference type="ARBA" id="ARBA00004123"/>
    </source>
</evidence>
<evidence type="ECO:0000256" key="3">
    <source>
        <dbReference type="ARBA" id="ARBA00022837"/>
    </source>
</evidence>
<feature type="domain" description="Chromo" evidence="13">
    <location>
        <begin position="79"/>
        <end position="137"/>
    </location>
</feature>
<dbReference type="InterPro" id="IPR052458">
    <property type="entry name" value="PcG_PRC1-like_component"/>
</dbReference>
<name>A0AAE0QHE3_9TELE</name>
<proteinExistence type="predicted"/>
<evidence type="ECO:0000256" key="9">
    <source>
        <dbReference type="PROSITE-ProRule" id="PRU01172"/>
    </source>
</evidence>
<keyword evidence="5 9" id="KW-1015">Disulfide bond</keyword>
<dbReference type="GO" id="GO:0035102">
    <property type="term" value="C:PRC1 complex"/>
    <property type="evidence" value="ECO:0007669"/>
    <property type="project" value="TreeGrafter"/>
</dbReference>
<dbReference type="PANTHER" id="PTHR46389:SF4">
    <property type="entry name" value="CHROMOBOX PROTEIN HOMOLOG 6"/>
    <property type="match status" value="1"/>
</dbReference>
<organism evidence="15 16">
    <name type="scientific">Hemibagrus guttatus</name>
    <dbReference type="NCBI Taxonomy" id="175788"/>
    <lineage>
        <taxon>Eukaryota</taxon>
        <taxon>Metazoa</taxon>
        <taxon>Chordata</taxon>
        <taxon>Craniata</taxon>
        <taxon>Vertebrata</taxon>
        <taxon>Euteleostomi</taxon>
        <taxon>Actinopterygii</taxon>
        <taxon>Neopterygii</taxon>
        <taxon>Teleostei</taxon>
        <taxon>Ostariophysi</taxon>
        <taxon>Siluriformes</taxon>
        <taxon>Bagridae</taxon>
        <taxon>Hemibagrus</taxon>
    </lineage>
</organism>
<dbReference type="InterPro" id="IPR016197">
    <property type="entry name" value="Chromo-like_dom_sf"/>
</dbReference>
<feature type="compositionally biased region" description="Pro residues" evidence="11">
    <location>
        <begin position="169"/>
        <end position="185"/>
    </location>
</feature>
<comment type="subcellular location">
    <subcellularLocation>
        <location evidence="1">Nucleus</location>
    </subcellularLocation>
</comment>
<dbReference type="InterPro" id="IPR013320">
    <property type="entry name" value="ConA-like_dom_sf"/>
</dbReference>
<keyword evidence="7" id="KW-0325">Glycoprotein</keyword>
<dbReference type="SMART" id="SM00159">
    <property type="entry name" value="PTX"/>
    <property type="match status" value="1"/>
</dbReference>
<dbReference type="PROSITE" id="PS00598">
    <property type="entry name" value="CHROMO_1"/>
    <property type="match status" value="1"/>
</dbReference>
<evidence type="ECO:0000256" key="12">
    <source>
        <dbReference type="SAM" id="Phobius"/>
    </source>
</evidence>
<evidence type="ECO:0000259" key="14">
    <source>
        <dbReference type="PROSITE" id="PS51828"/>
    </source>
</evidence>
<dbReference type="PROSITE" id="PS50013">
    <property type="entry name" value="CHROMO_2"/>
    <property type="match status" value="1"/>
</dbReference>
<dbReference type="Pfam" id="PF00385">
    <property type="entry name" value="Chromo"/>
    <property type="match status" value="1"/>
</dbReference>
<protein>
    <recommendedName>
        <fullName evidence="17">Neuronal pentraxin receptor</fullName>
    </recommendedName>
</protein>
<feature type="region of interest" description="Disordered" evidence="11">
    <location>
        <begin position="151"/>
        <end position="241"/>
    </location>
</feature>
<feature type="compositionally biased region" description="Basic residues" evidence="11">
    <location>
        <begin position="292"/>
        <end position="307"/>
    </location>
</feature>
<feature type="region of interest" description="Disordered" evidence="11">
    <location>
        <begin position="322"/>
        <end position="507"/>
    </location>
</feature>
<dbReference type="GO" id="GO:0003682">
    <property type="term" value="F:chromatin binding"/>
    <property type="evidence" value="ECO:0007669"/>
    <property type="project" value="TreeGrafter"/>
</dbReference>
<dbReference type="PRINTS" id="PR00895">
    <property type="entry name" value="PENTAXIN"/>
</dbReference>
<feature type="disulfide bond" evidence="9">
    <location>
        <begin position="892"/>
        <end position="951"/>
    </location>
</feature>
<evidence type="ECO:0000256" key="2">
    <source>
        <dbReference type="ARBA" id="ARBA00022491"/>
    </source>
</evidence>
<feature type="compositionally biased region" description="Polar residues" evidence="11">
    <location>
        <begin position="230"/>
        <end position="241"/>
    </location>
</feature>
<feature type="region of interest" description="Disordered" evidence="11">
    <location>
        <begin position="275"/>
        <end position="307"/>
    </location>
</feature>
<dbReference type="Pfam" id="PF00354">
    <property type="entry name" value="Pentaxin"/>
    <property type="match status" value="1"/>
</dbReference>
<keyword evidence="12" id="KW-0472">Membrane</keyword>
<dbReference type="SMART" id="SM00298">
    <property type="entry name" value="CHROMO"/>
    <property type="match status" value="1"/>
</dbReference>
<dbReference type="GO" id="GO:0000122">
    <property type="term" value="P:negative regulation of transcription by RNA polymerase II"/>
    <property type="evidence" value="ECO:0007669"/>
    <property type="project" value="TreeGrafter"/>
</dbReference>
<comment type="caution">
    <text evidence="15">The sequence shown here is derived from an EMBL/GenBank/DDBJ whole genome shotgun (WGS) entry which is preliminary data.</text>
</comment>
<evidence type="ECO:0000259" key="13">
    <source>
        <dbReference type="PROSITE" id="PS50013"/>
    </source>
</evidence>
<sequence>MIDSCPALRSAYFCLLAAAFPYSGSRDGFGQQSLDELYAAVCGFCFPRSPRGSFPSPHRPKRRLLSRTMELSAAGDRVFAAEAILKRRVRKGRMEYLVKWKGWAIKNSTWEPEENILDDRLVAAFEQKEREQELYGPKKRGPKPKTLLLKSRAQAAESSPRVLEFKPSRPQPSSKPPPPPAPAPSYHPSGPSNAKLQSGAAQPKLKKDIHRCHRMARRPLPRPDPLAPQIGSSGPFSSRPTVSPFCETVRILNRKVKPREVKKGRVILNLKVMDKTGPANNKRTQNSSHQSHVGRQKVPSRNRVIGKSRRFGDVSFRCLQQPMSGAGFSGFRKPIEAYPMDPSEEKPKAEQSGHKPVTNPSLSSSQTSKVKTSAVPEAHVEPPQSASSSEVSDSEPHPPPPTQFHPNQLPQSGEVNSQISHAAKSTAQLTDSKAKLTQSAMPSSPMFSSSSSSSSLSSSSEDNEHILDLSVTHGTDRRGRQRQHFRGRRQPKVPEIPISEEASEEDQDLNWHPEMAAQCANVVFCLFSPLFSYSLPPQTATLKFIVVILAAGMVAFVGAVICIIAAVHGGSPSPAAAASTAAQPLADNQSLTAGSSVLTLPSGSVARAGPLDALHGSGERNSPESPTFYGITGVRTGGDGGEQQVVTVSRLICTPVPAGECRQKGFQADDQSAYAGDQWGDLRSTAEELRRTVEQQEEEIRAEQHTIRDLTGKLSVCESGTHRSEGLRAGRRESRDGVMMQDDAGTPALTVRELEKAIMHMKERIEKLEAEMAPLAHNHTESGQKGKGGVSSAITVQGATAQRRVEDLERELKQKMQVLEEERKVLRKETQKHQQHIDHGLDAVHQRISSLEQGLSENKFPEGYRLSFPIRSTSVYAVVKRAIPTLHALTVCMWLRPAQNILGTAVSYAVSEEPHELVLQQLVHGPVELIIKNEVAQFYLNLTAGSWQHVCVSWNRRGGVWHAYVGGKLKGEGKDLAPRHYIRPGGRLVLGQEQGSKGGLRFEASRALFGDLSHFNMWDRPLTRAELSALAHCSTGMLGNVVPWTSREVEAFGGVTKQSAEHCSHHTNVQE</sequence>
<feature type="region of interest" description="Disordered" evidence="11">
    <location>
        <begin position="609"/>
        <end position="630"/>
    </location>
</feature>
<keyword evidence="16" id="KW-1185">Reference proteome</keyword>
<evidence type="ECO:0000256" key="4">
    <source>
        <dbReference type="ARBA" id="ARBA00023015"/>
    </source>
</evidence>
<dbReference type="InterPro" id="IPR023780">
    <property type="entry name" value="Chromo_domain"/>
</dbReference>
<dbReference type="InterPro" id="IPR000953">
    <property type="entry name" value="Chromo/chromo_shadow_dom"/>
</dbReference>
<dbReference type="SUPFAM" id="SSF54160">
    <property type="entry name" value="Chromo domain-like"/>
    <property type="match status" value="1"/>
</dbReference>
<evidence type="ECO:0008006" key="17">
    <source>
        <dbReference type="Google" id="ProtNLM"/>
    </source>
</evidence>
<dbReference type="EMBL" id="JAUCMX010000016">
    <property type="protein sequence ID" value="KAK3520298.1"/>
    <property type="molecule type" value="Genomic_DNA"/>
</dbReference>
<feature type="compositionally biased region" description="Low complexity" evidence="11">
    <location>
        <begin position="381"/>
        <end position="391"/>
    </location>
</feature>
<feature type="transmembrane region" description="Helical" evidence="12">
    <location>
        <begin position="545"/>
        <end position="567"/>
    </location>
</feature>
<evidence type="ECO:0000313" key="15">
    <source>
        <dbReference type="EMBL" id="KAK3520298.1"/>
    </source>
</evidence>
<dbReference type="FunFam" id="2.40.50.40:FF:000006">
    <property type="entry name" value="Chromobox protein homolog 7"/>
    <property type="match status" value="1"/>
</dbReference>
<evidence type="ECO:0000256" key="6">
    <source>
        <dbReference type="ARBA" id="ARBA00023163"/>
    </source>
</evidence>
<keyword evidence="12" id="KW-0812">Transmembrane</keyword>
<accession>A0AAE0QHE3</accession>
<dbReference type="GO" id="GO:0000785">
    <property type="term" value="C:chromatin"/>
    <property type="evidence" value="ECO:0007669"/>
    <property type="project" value="TreeGrafter"/>
</dbReference>
<feature type="compositionally biased region" description="Basic residues" evidence="11">
    <location>
        <begin position="207"/>
        <end position="220"/>
    </location>
</feature>
<reference evidence="15" key="1">
    <citation type="submission" date="2023-06" db="EMBL/GenBank/DDBJ databases">
        <title>Male Hemibagrus guttatus genome.</title>
        <authorList>
            <person name="Bian C."/>
        </authorList>
    </citation>
    <scope>NUCLEOTIDE SEQUENCE</scope>
    <source>
        <strain evidence="15">Male_cb2023</strain>
        <tissue evidence="15">Muscle</tissue>
    </source>
</reference>
<feature type="compositionally biased region" description="Low complexity" evidence="11">
    <location>
        <begin position="439"/>
        <end position="460"/>
    </location>
</feature>
<feature type="transmembrane region" description="Helical" evidence="12">
    <location>
        <begin position="515"/>
        <end position="533"/>
    </location>
</feature>
<evidence type="ECO:0000256" key="10">
    <source>
        <dbReference type="SAM" id="Coils"/>
    </source>
</evidence>
<feature type="compositionally biased region" description="Polar residues" evidence="11">
    <location>
        <begin position="278"/>
        <end position="291"/>
    </location>
</feature>
<dbReference type="Gene3D" id="2.40.50.40">
    <property type="match status" value="1"/>
</dbReference>
<dbReference type="InterPro" id="IPR001759">
    <property type="entry name" value="PTX_dom"/>
</dbReference>
<evidence type="ECO:0000256" key="11">
    <source>
        <dbReference type="SAM" id="MobiDB-lite"/>
    </source>
</evidence>
<feature type="compositionally biased region" description="Polar residues" evidence="11">
    <location>
        <begin position="358"/>
        <end position="371"/>
    </location>
</feature>
<keyword evidence="12" id="KW-1133">Transmembrane helix</keyword>
<dbReference type="AlphaFoldDB" id="A0AAE0QHE3"/>
<keyword evidence="2" id="KW-0678">Repressor</keyword>
<dbReference type="CDD" id="cd18648">
    <property type="entry name" value="CD_Cbx6"/>
    <property type="match status" value="1"/>
</dbReference>
<keyword evidence="3" id="KW-0106">Calcium</keyword>
<gene>
    <name evidence="15" type="ORF">QTP70_020364</name>
</gene>
<feature type="coiled-coil region" evidence="10">
    <location>
        <begin position="679"/>
        <end position="713"/>
    </location>
</feature>
<evidence type="ECO:0000256" key="7">
    <source>
        <dbReference type="ARBA" id="ARBA00023180"/>
    </source>
</evidence>
<feature type="domain" description="Pentraxin (PTX)" evidence="14">
    <location>
        <begin position="862"/>
        <end position="1063"/>
    </location>
</feature>